<keyword evidence="4 9" id="KW-0862">Zinc</keyword>
<dbReference type="PANTHER" id="PTHR24208:SF105">
    <property type="entry name" value="DLIM1"/>
    <property type="match status" value="1"/>
</dbReference>
<keyword evidence="3" id="KW-0677">Repeat</keyword>
<dbReference type="InterPro" id="IPR049618">
    <property type="entry name" value="Lhx1/5_LIM1"/>
</dbReference>
<keyword evidence="6" id="KW-0238">DNA-binding</keyword>
<evidence type="ECO:0000256" key="5">
    <source>
        <dbReference type="ARBA" id="ARBA00023038"/>
    </source>
</evidence>
<organism evidence="11 12">
    <name type="scientific">Vespula pensylvanica</name>
    <name type="common">Western yellow jacket</name>
    <name type="synonym">Wasp</name>
    <dbReference type="NCBI Taxonomy" id="30213"/>
    <lineage>
        <taxon>Eukaryota</taxon>
        <taxon>Metazoa</taxon>
        <taxon>Ecdysozoa</taxon>
        <taxon>Arthropoda</taxon>
        <taxon>Hexapoda</taxon>
        <taxon>Insecta</taxon>
        <taxon>Pterygota</taxon>
        <taxon>Neoptera</taxon>
        <taxon>Endopterygota</taxon>
        <taxon>Hymenoptera</taxon>
        <taxon>Apocrita</taxon>
        <taxon>Aculeata</taxon>
        <taxon>Vespoidea</taxon>
        <taxon>Vespidae</taxon>
        <taxon>Vespinae</taxon>
        <taxon>Vespula</taxon>
    </lineage>
</organism>
<evidence type="ECO:0000256" key="7">
    <source>
        <dbReference type="ARBA" id="ARBA00023155"/>
    </source>
</evidence>
<keyword evidence="7" id="KW-0371">Homeobox</keyword>
<gene>
    <name evidence="11" type="ORF">H0235_018384</name>
</gene>
<evidence type="ECO:0000256" key="6">
    <source>
        <dbReference type="ARBA" id="ARBA00023125"/>
    </source>
</evidence>
<dbReference type="SMART" id="SM00132">
    <property type="entry name" value="LIM"/>
    <property type="match status" value="1"/>
</dbReference>
<dbReference type="FunFam" id="2.10.110.10:FF:000006">
    <property type="entry name" value="LIM homeobox transcription factor 1-beta"/>
    <property type="match status" value="1"/>
</dbReference>
<dbReference type="GO" id="GO:0008270">
    <property type="term" value="F:zinc ion binding"/>
    <property type="evidence" value="ECO:0007669"/>
    <property type="project" value="InterPro"/>
</dbReference>
<dbReference type="CDD" id="cd09367">
    <property type="entry name" value="LIM1_Lhx1_Lhx5"/>
    <property type="match status" value="1"/>
</dbReference>
<dbReference type="GO" id="GO:0000981">
    <property type="term" value="F:DNA-binding transcription factor activity, RNA polymerase II-specific"/>
    <property type="evidence" value="ECO:0007669"/>
    <property type="project" value="TreeGrafter"/>
</dbReference>
<dbReference type="Pfam" id="PF00412">
    <property type="entry name" value="LIM"/>
    <property type="match status" value="1"/>
</dbReference>
<dbReference type="PROSITE" id="PS00478">
    <property type="entry name" value="LIM_DOMAIN_1"/>
    <property type="match status" value="1"/>
</dbReference>
<keyword evidence="2 9" id="KW-0479">Metal-binding</keyword>
<reference evidence="11" key="1">
    <citation type="journal article" date="2020" name="G3 (Bethesda)">
        <title>High-Quality Assemblies for Three Invasive Social Wasps from the &lt;i&gt;Vespula&lt;/i&gt; Genus.</title>
        <authorList>
            <person name="Harrop T.W.R."/>
            <person name="Guhlin J."/>
            <person name="McLaughlin G.M."/>
            <person name="Permina E."/>
            <person name="Stockwell P."/>
            <person name="Gilligan J."/>
            <person name="Le Lec M.F."/>
            <person name="Gruber M.A.M."/>
            <person name="Quinn O."/>
            <person name="Lovegrove M."/>
            <person name="Duncan E.J."/>
            <person name="Remnant E.J."/>
            <person name="Van Eeckhoven J."/>
            <person name="Graham B."/>
            <person name="Knapp R.A."/>
            <person name="Langford K.W."/>
            <person name="Kronenberg Z."/>
            <person name="Press M.O."/>
            <person name="Eacker S.M."/>
            <person name="Wilson-Rankin E.E."/>
            <person name="Purcell J."/>
            <person name="Lester P.J."/>
            <person name="Dearden P.K."/>
        </authorList>
    </citation>
    <scope>NUCLEOTIDE SEQUENCE</scope>
    <source>
        <strain evidence="11">Volc-1</strain>
    </source>
</reference>
<dbReference type="AlphaFoldDB" id="A0A834MWD0"/>
<dbReference type="SUPFAM" id="SSF57716">
    <property type="entry name" value="Glucocorticoid receptor-like (DNA-binding domain)"/>
    <property type="match status" value="1"/>
</dbReference>
<evidence type="ECO:0000256" key="4">
    <source>
        <dbReference type="ARBA" id="ARBA00022833"/>
    </source>
</evidence>
<evidence type="ECO:0000313" key="12">
    <source>
        <dbReference type="Proteomes" id="UP000600918"/>
    </source>
</evidence>
<name>A0A834MWD0_VESPE</name>
<dbReference type="PANTHER" id="PTHR24208">
    <property type="entry name" value="LIM/HOMEOBOX PROTEIN LHX"/>
    <property type="match status" value="1"/>
</dbReference>
<keyword evidence="5 9" id="KW-0440">LIM domain</keyword>
<dbReference type="PROSITE" id="PS50023">
    <property type="entry name" value="LIM_DOMAIN_2"/>
    <property type="match status" value="1"/>
</dbReference>
<dbReference type="Gene3D" id="2.10.110.10">
    <property type="entry name" value="Cysteine Rich Protein"/>
    <property type="match status" value="1"/>
</dbReference>
<evidence type="ECO:0000259" key="10">
    <source>
        <dbReference type="PROSITE" id="PS50023"/>
    </source>
</evidence>
<dbReference type="InterPro" id="IPR001781">
    <property type="entry name" value="Znf_LIM"/>
</dbReference>
<evidence type="ECO:0000313" key="11">
    <source>
        <dbReference type="EMBL" id="KAF7387662.1"/>
    </source>
</evidence>
<evidence type="ECO:0000256" key="3">
    <source>
        <dbReference type="ARBA" id="ARBA00022737"/>
    </source>
</evidence>
<dbReference type="GO" id="GO:0005634">
    <property type="term" value="C:nucleus"/>
    <property type="evidence" value="ECO:0007669"/>
    <property type="project" value="UniProtKB-SubCell"/>
</dbReference>
<keyword evidence="8" id="KW-0539">Nucleus</keyword>
<dbReference type="GO" id="GO:0000977">
    <property type="term" value="F:RNA polymerase II transcription regulatory region sequence-specific DNA binding"/>
    <property type="evidence" value="ECO:0007669"/>
    <property type="project" value="TreeGrafter"/>
</dbReference>
<feature type="domain" description="LIM zinc-binding" evidence="10">
    <location>
        <begin position="75"/>
        <end position="130"/>
    </location>
</feature>
<proteinExistence type="predicted"/>
<dbReference type="GO" id="GO:0030182">
    <property type="term" value="P:neuron differentiation"/>
    <property type="evidence" value="ECO:0007669"/>
    <property type="project" value="TreeGrafter"/>
</dbReference>
<evidence type="ECO:0000256" key="9">
    <source>
        <dbReference type="PROSITE-ProRule" id="PRU00125"/>
    </source>
</evidence>
<dbReference type="InterPro" id="IPR050453">
    <property type="entry name" value="LIM_Homeobox_TF"/>
</dbReference>
<dbReference type="EMBL" id="JACSDY010000025">
    <property type="protein sequence ID" value="KAF7387662.1"/>
    <property type="molecule type" value="Genomic_DNA"/>
</dbReference>
<accession>A0A834MWD0</accession>
<keyword evidence="12" id="KW-1185">Reference proteome</keyword>
<comment type="caution">
    <text evidence="11">The sequence shown here is derived from an EMBL/GenBank/DDBJ whole genome shotgun (WGS) entry which is preliminary data.</text>
</comment>
<evidence type="ECO:0000256" key="2">
    <source>
        <dbReference type="ARBA" id="ARBA00022723"/>
    </source>
</evidence>
<comment type="subcellular location">
    <subcellularLocation>
        <location evidence="1">Nucleus</location>
    </subcellularLocation>
</comment>
<dbReference type="Proteomes" id="UP000600918">
    <property type="component" value="Unassembled WGS sequence"/>
</dbReference>
<protein>
    <recommendedName>
        <fullName evidence="10">LIM zinc-binding domain-containing protein</fullName>
    </recommendedName>
</protein>
<sequence>MIGVMVDGIMVENRPELVVIVAMIVVKVGALGPSGPFGRYGPVEGGPAGAGAGAGGGGGGAGGAEAGRRGLAMLLSCAGCEKPILDQYMLNVLDRVWHAQCVRCFDCGSALQDKCYSREAKLFCREDFFK</sequence>
<evidence type="ECO:0000256" key="1">
    <source>
        <dbReference type="ARBA" id="ARBA00004123"/>
    </source>
</evidence>
<evidence type="ECO:0000256" key="8">
    <source>
        <dbReference type="ARBA" id="ARBA00023242"/>
    </source>
</evidence>